<gene>
    <name evidence="2" type="ORF">GMA8713_01528</name>
</gene>
<organism evidence="2 3">
    <name type="scientific">Grimontia marina</name>
    <dbReference type="NCBI Taxonomy" id="646534"/>
    <lineage>
        <taxon>Bacteria</taxon>
        <taxon>Pseudomonadati</taxon>
        <taxon>Pseudomonadota</taxon>
        <taxon>Gammaproteobacteria</taxon>
        <taxon>Vibrionales</taxon>
        <taxon>Vibrionaceae</taxon>
        <taxon>Grimontia</taxon>
    </lineage>
</organism>
<protein>
    <submittedName>
        <fullName evidence="2">Uncharacterized protein</fullName>
    </submittedName>
</protein>
<keyword evidence="1" id="KW-0472">Membrane</keyword>
<proteinExistence type="predicted"/>
<evidence type="ECO:0000313" key="2">
    <source>
        <dbReference type="EMBL" id="CZF80629.1"/>
    </source>
</evidence>
<accession>A0A128F1I0</accession>
<feature type="transmembrane region" description="Helical" evidence="1">
    <location>
        <begin position="27"/>
        <end position="46"/>
    </location>
</feature>
<sequence>MSNQIAININEWISLISIMKHIAKKKYLSSFTSLITVDIYVLLLTFRS</sequence>
<evidence type="ECO:0000313" key="3">
    <source>
        <dbReference type="Proteomes" id="UP000073601"/>
    </source>
</evidence>
<keyword evidence="1" id="KW-0812">Transmembrane</keyword>
<name>A0A128F1I0_9GAMM</name>
<evidence type="ECO:0000256" key="1">
    <source>
        <dbReference type="SAM" id="Phobius"/>
    </source>
</evidence>
<keyword evidence="1" id="KW-1133">Transmembrane helix</keyword>
<dbReference type="AlphaFoldDB" id="A0A128F1I0"/>
<keyword evidence="3" id="KW-1185">Reference proteome</keyword>
<reference evidence="3" key="1">
    <citation type="submission" date="2016-02" db="EMBL/GenBank/DDBJ databases">
        <authorList>
            <person name="Rodrigo-Torres Lidia"/>
            <person name="Arahal R.David."/>
        </authorList>
    </citation>
    <scope>NUCLEOTIDE SEQUENCE [LARGE SCALE GENOMIC DNA]</scope>
    <source>
        <strain evidence="3">CECT 8713</strain>
    </source>
</reference>
<dbReference type="Proteomes" id="UP000073601">
    <property type="component" value="Unassembled WGS sequence"/>
</dbReference>
<dbReference type="EMBL" id="FIZY01000011">
    <property type="protein sequence ID" value="CZF80629.1"/>
    <property type="molecule type" value="Genomic_DNA"/>
</dbReference>